<evidence type="ECO:0000313" key="10">
    <source>
        <dbReference type="Proteomes" id="UP000095214"/>
    </source>
</evidence>
<dbReference type="Proteomes" id="UP000095214">
    <property type="component" value="Chromosome"/>
</dbReference>
<evidence type="ECO:0000313" key="9">
    <source>
        <dbReference type="EMBL" id="AOS47478.1"/>
    </source>
</evidence>
<dbReference type="Pfam" id="PF09335">
    <property type="entry name" value="VTT_dom"/>
    <property type="match status" value="1"/>
</dbReference>
<feature type="transmembrane region" description="Helical" evidence="7">
    <location>
        <begin position="75"/>
        <end position="96"/>
    </location>
</feature>
<dbReference type="GO" id="GO:0005886">
    <property type="term" value="C:plasma membrane"/>
    <property type="evidence" value="ECO:0007669"/>
    <property type="project" value="UniProtKB-SubCell"/>
</dbReference>
<evidence type="ECO:0000256" key="5">
    <source>
        <dbReference type="ARBA" id="ARBA00022989"/>
    </source>
</evidence>
<dbReference type="InterPro" id="IPR032816">
    <property type="entry name" value="VTT_dom"/>
</dbReference>
<dbReference type="STRING" id="178339.BH719_06140"/>
<protein>
    <submittedName>
        <fullName evidence="9">Alkaline phosphatase</fullName>
    </submittedName>
</protein>
<evidence type="ECO:0000256" key="4">
    <source>
        <dbReference type="ARBA" id="ARBA00022692"/>
    </source>
</evidence>
<organism evidence="9 10">
    <name type="scientific">Pauljensenia hongkongensis</name>
    <dbReference type="NCBI Taxonomy" id="178339"/>
    <lineage>
        <taxon>Bacteria</taxon>
        <taxon>Bacillati</taxon>
        <taxon>Actinomycetota</taxon>
        <taxon>Actinomycetes</taxon>
        <taxon>Actinomycetales</taxon>
        <taxon>Actinomycetaceae</taxon>
        <taxon>Pauljensenia</taxon>
    </lineage>
</organism>
<evidence type="ECO:0000256" key="3">
    <source>
        <dbReference type="ARBA" id="ARBA00022475"/>
    </source>
</evidence>
<evidence type="ECO:0000256" key="7">
    <source>
        <dbReference type="RuleBase" id="RU367016"/>
    </source>
</evidence>
<evidence type="ECO:0000259" key="8">
    <source>
        <dbReference type="Pfam" id="PF09335"/>
    </source>
</evidence>
<keyword evidence="3 7" id="KW-1003">Cell membrane</keyword>
<feature type="transmembrane region" description="Helical" evidence="7">
    <location>
        <begin position="159"/>
        <end position="181"/>
    </location>
</feature>
<dbReference type="PANTHER" id="PTHR30353">
    <property type="entry name" value="INNER MEMBRANE PROTEIN DEDA-RELATED"/>
    <property type="match status" value="1"/>
</dbReference>
<dbReference type="RefSeq" id="WP_009743940.1">
    <property type="nucleotide sequence ID" value="NZ_CP017298.1"/>
</dbReference>
<dbReference type="AlphaFoldDB" id="A0A1D8B2U3"/>
<feature type="transmembrane region" description="Helical" evidence="7">
    <location>
        <begin position="35"/>
        <end position="55"/>
    </location>
</feature>
<keyword evidence="4 7" id="KW-0812">Transmembrane</keyword>
<evidence type="ECO:0000256" key="6">
    <source>
        <dbReference type="ARBA" id="ARBA00023136"/>
    </source>
</evidence>
<dbReference type="KEGG" id="phon:BH719_06140"/>
<dbReference type="EMBL" id="CP017298">
    <property type="protein sequence ID" value="AOS47478.1"/>
    <property type="molecule type" value="Genomic_DNA"/>
</dbReference>
<keyword evidence="10" id="KW-1185">Reference proteome</keyword>
<dbReference type="PANTHER" id="PTHR30353:SF0">
    <property type="entry name" value="TRANSMEMBRANE PROTEIN"/>
    <property type="match status" value="1"/>
</dbReference>
<evidence type="ECO:0000256" key="1">
    <source>
        <dbReference type="ARBA" id="ARBA00004651"/>
    </source>
</evidence>
<evidence type="ECO:0000256" key="2">
    <source>
        <dbReference type="ARBA" id="ARBA00010792"/>
    </source>
</evidence>
<accession>A0A1D8B2U3</accession>
<keyword evidence="6 7" id="KW-0472">Membrane</keyword>
<comment type="similarity">
    <text evidence="2 7">Belongs to the DedA family.</text>
</comment>
<proteinExistence type="inferred from homology"/>
<reference evidence="9 10" key="1">
    <citation type="submission" date="2016-09" db="EMBL/GenBank/DDBJ databases">
        <title>Complete genome sequence of Actinomyces hongkongensis HKU8.</title>
        <authorList>
            <person name="Gao Y.-X."/>
            <person name="Zhou Y.-Y."/>
            <person name="Xie Y."/>
            <person name="Wang M."/>
            <person name="Wang S.-J."/>
            <person name="Shen S.-G."/>
        </authorList>
    </citation>
    <scope>NUCLEOTIDE SEQUENCE [LARGE SCALE GENOMIC DNA]</scope>
    <source>
        <strain evidence="9 10">HKU8</strain>
    </source>
</reference>
<gene>
    <name evidence="9" type="ORF">BH719_06140</name>
</gene>
<comment type="subcellular location">
    <subcellularLocation>
        <location evidence="1 7">Cell membrane</location>
        <topology evidence="1 7">Multi-pass membrane protein</topology>
    </subcellularLocation>
</comment>
<keyword evidence="5 7" id="KW-1133">Transmembrane helix</keyword>
<sequence length="230" mass="24696">MTWSTLAAASAPSALDTFIGWFKDPESLLVAMGPWVLWGTLLIVLIESGVLFPVLPGESLLFTAGLLHDKLDLHLPALILGTVAAAFVGAQIGYFLGAKWGRRFFKPDARVLKTAHLEKAEHYFTDYGGRSLVIGRFIPFVRTFIPLAAGIARYPYTRFVFFNTLGALLWGAGFLLVGALLGNVPFIHDNLSVILAVIIAVSVLPVVIEVAGKRRKGAGGQHIAADAGAE</sequence>
<feature type="transmembrane region" description="Helical" evidence="7">
    <location>
        <begin position="193"/>
        <end position="212"/>
    </location>
</feature>
<dbReference type="InterPro" id="IPR032818">
    <property type="entry name" value="DedA-like"/>
</dbReference>
<feature type="domain" description="VTT" evidence="8">
    <location>
        <begin position="55"/>
        <end position="179"/>
    </location>
</feature>
<name>A0A1D8B2U3_9ACTO</name>